<reference evidence="1 2" key="1">
    <citation type="submission" date="2023-07" db="EMBL/GenBank/DDBJ databases">
        <title>Genomic Encyclopedia of Type Strains, Phase IV (KMG-IV): sequencing the most valuable type-strain genomes for metagenomic binning, comparative biology and taxonomic classification.</title>
        <authorList>
            <person name="Goeker M."/>
        </authorList>
    </citation>
    <scope>NUCLEOTIDE SEQUENCE [LARGE SCALE GENOMIC DNA]</scope>
    <source>
        <strain evidence="1 2">DSM 19619</strain>
    </source>
</reference>
<accession>A0ABU0J2H7</accession>
<sequence>MLCAFADAANPPVRLPLGSDTVAAIERKHEGDRAILAQWRTVSVSTDFVAE</sequence>
<gene>
    <name evidence="1" type="ORF">QO011_001457</name>
</gene>
<dbReference type="EMBL" id="JAUSVX010000002">
    <property type="protein sequence ID" value="MDQ0468457.1"/>
    <property type="molecule type" value="Genomic_DNA"/>
</dbReference>
<name>A0ABU0J2H7_9HYPH</name>
<organism evidence="1 2">
    <name type="scientific">Labrys wisconsinensis</name>
    <dbReference type="NCBI Taxonomy" id="425677"/>
    <lineage>
        <taxon>Bacteria</taxon>
        <taxon>Pseudomonadati</taxon>
        <taxon>Pseudomonadota</taxon>
        <taxon>Alphaproteobacteria</taxon>
        <taxon>Hyphomicrobiales</taxon>
        <taxon>Xanthobacteraceae</taxon>
        <taxon>Labrys</taxon>
    </lineage>
</organism>
<proteinExistence type="predicted"/>
<protein>
    <submittedName>
        <fullName evidence="1">Uncharacterized protein</fullName>
    </submittedName>
</protein>
<dbReference type="Proteomes" id="UP001242480">
    <property type="component" value="Unassembled WGS sequence"/>
</dbReference>
<comment type="caution">
    <text evidence="1">The sequence shown here is derived from an EMBL/GenBank/DDBJ whole genome shotgun (WGS) entry which is preliminary data.</text>
</comment>
<keyword evidence="2" id="KW-1185">Reference proteome</keyword>
<evidence type="ECO:0000313" key="1">
    <source>
        <dbReference type="EMBL" id="MDQ0468457.1"/>
    </source>
</evidence>
<evidence type="ECO:0000313" key="2">
    <source>
        <dbReference type="Proteomes" id="UP001242480"/>
    </source>
</evidence>